<dbReference type="Pfam" id="PF00528">
    <property type="entry name" value="BPD_transp_1"/>
    <property type="match status" value="1"/>
</dbReference>
<comment type="subcellular location">
    <subcellularLocation>
        <location evidence="1 7">Cell membrane</location>
        <topology evidence="1 7">Multi-pass membrane protein</topology>
    </subcellularLocation>
</comment>
<feature type="region of interest" description="Disordered" evidence="8">
    <location>
        <begin position="1"/>
        <end position="20"/>
    </location>
</feature>
<evidence type="ECO:0000256" key="4">
    <source>
        <dbReference type="ARBA" id="ARBA00022692"/>
    </source>
</evidence>
<comment type="caution">
    <text evidence="10">The sequence shown here is derived from an EMBL/GenBank/DDBJ whole genome shotgun (WGS) entry which is preliminary data.</text>
</comment>
<dbReference type="GO" id="GO:0005886">
    <property type="term" value="C:plasma membrane"/>
    <property type="evidence" value="ECO:0007669"/>
    <property type="project" value="UniProtKB-SubCell"/>
</dbReference>
<organism evidence="10 11">
    <name type="scientific">Streptomyces antimycoticus</name>
    <dbReference type="NCBI Taxonomy" id="68175"/>
    <lineage>
        <taxon>Bacteria</taxon>
        <taxon>Bacillati</taxon>
        <taxon>Actinomycetota</taxon>
        <taxon>Actinomycetes</taxon>
        <taxon>Kitasatosporales</taxon>
        <taxon>Streptomycetaceae</taxon>
        <taxon>Streptomyces</taxon>
        <taxon>Streptomyces violaceusniger group</taxon>
    </lineage>
</organism>
<sequence>MTLFTASRGRSATLHPERSRRSTHNRPLHYLICGLIALVMLVPLAFMFAGAFKPNADVLADGDNWRALIPLHPTLDNFSSAWERSNFGRLLLNSLVVCGATVGLGLIVNSMFGYALARLRWTGRNVVLAAVVALIIIPFEALAIPLLLMMTELGWLDTYQAQIVPFIANPFFIYLFYSFFLALPRELEEAARVDGAGPLRTFRSVIVPLSKPAYASVAILSFLTTWGQLLWPVMATRSEDVRPLPVGMAVFQTLPPLQWGDTMAFATMMTVPTLVVFLIFQRAFVQGVAAQAVKE</sequence>
<dbReference type="Proteomes" id="UP000299290">
    <property type="component" value="Unassembled WGS sequence"/>
</dbReference>
<evidence type="ECO:0000256" key="7">
    <source>
        <dbReference type="RuleBase" id="RU363032"/>
    </source>
</evidence>
<dbReference type="InterPro" id="IPR000515">
    <property type="entry name" value="MetI-like"/>
</dbReference>
<keyword evidence="6 7" id="KW-0472">Membrane</keyword>
<dbReference type="PROSITE" id="PS50928">
    <property type="entry name" value="ABC_TM1"/>
    <property type="match status" value="1"/>
</dbReference>
<evidence type="ECO:0000259" key="9">
    <source>
        <dbReference type="PROSITE" id="PS50928"/>
    </source>
</evidence>
<evidence type="ECO:0000256" key="6">
    <source>
        <dbReference type="ARBA" id="ARBA00023136"/>
    </source>
</evidence>
<evidence type="ECO:0000256" key="2">
    <source>
        <dbReference type="ARBA" id="ARBA00022448"/>
    </source>
</evidence>
<proteinExistence type="inferred from homology"/>
<dbReference type="InterPro" id="IPR035906">
    <property type="entry name" value="MetI-like_sf"/>
</dbReference>
<dbReference type="PANTHER" id="PTHR43744">
    <property type="entry name" value="ABC TRANSPORTER PERMEASE PROTEIN MG189-RELATED-RELATED"/>
    <property type="match status" value="1"/>
</dbReference>
<dbReference type="AlphaFoldDB" id="A0A4D4JZV0"/>
<feature type="transmembrane region" description="Helical" evidence="7">
    <location>
        <begin position="90"/>
        <end position="114"/>
    </location>
</feature>
<comment type="similarity">
    <text evidence="7">Belongs to the binding-protein-dependent transport system permease family.</text>
</comment>
<dbReference type="RefSeq" id="WP_137964967.1">
    <property type="nucleotide sequence ID" value="NZ_BJHV01000001.1"/>
</dbReference>
<reference evidence="10 11" key="1">
    <citation type="journal article" date="2020" name="Int. J. Syst. Evol. Microbiol.">
        <title>Reclassification of Streptomyces castelarensis and Streptomyces sporoclivatus as later heterotypic synonyms of Streptomyces antimycoticus.</title>
        <authorList>
            <person name="Komaki H."/>
            <person name="Tamura T."/>
        </authorList>
    </citation>
    <scope>NUCLEOTIDE SEQUENCE [LARGE SCALE GENOMIC DNA]</scope>
    <source>
        <strain evidence="10 11">NBRC 12839</strain>
    </source>
</reference>
<evidence type="ECO:0000313" key="10">
    <source>
        <dbReference type="EMBL" id="GDY41372.1"/>
    </source>
</evidence>
<feature type="transmembrane region" description="Helical" evidence="7">
    <location>
        <begin position="28"/>
        <end position="52"/>
    </location>
</feature>
<evidence type="ECO:0000256" key="5">
    <source>
        <dbReference type="ARBA" id="ARBA00022989"/>
    </source>
</evidence>
<evidence type="ECO:0000256" key="1">
    <source>
        <dbReference type="ARBA" id="ARBA00004651"/>
    </source>
</evidence>
<keyword evidence="11" id="KW-1185">Reference proteome</keyword>
<feature type="compositionally biased region" description="Polar residues" evidence="8">
    <location>
        <begin position="1"/>
        <end position="10"/>
    </location>
</feature>
<keyword evidence="5 7" id="KW-1133">Transmembrane helix</keyword>
<accession>A0A4D4JZV0</accession>
<keyword evidence="2 7" id="KW-0813">Transport</keyword>
<feature type="transmembrane region" description="Helical" evidence="7">
    <location>
        <begin position="163"/>
        <end position="183"/>
    </location>
</feature>
<dbReference type="CDD" id="cd06261">
    <property type="entry name" value="TM_PBP2"/>
    <property type="match status" value="1"/>
</dbReference>
<evidence type="ECO:0000256" key="3">
    <source>
        <dbReference type="ARBA" id="ARBA00022475"/>
    </source>
</evidence>
<dbReference type="Gene3D" id="1.10.3720.10">
    <property type="entry name" value="MetI-like"/>
    <property type="match status" value="1"/>
</dbReference>
<dbReference type="GO" id="GO:0055085">
    <property type="term" value="P:transmembrane transport"/>
    <property type="evidence" value="ECO:0007669"/>
    <property type="project" value="InterPro"/>
</dbReference>
<evidence type="ECO:0000256" key="8">
    <source>
        <dbReference type="SAM" id="MobiDB-lite"/>
    </source>
</evidence>
<protein>
    <submittedName>
        <fullName evidence="10">sn-glycerol-3-phosphate transport system permease protein UgpE</fullName>
    </submittedName>
</protein>
<keyword evidence="3" id="KW-1003">Cell membrane</keyword>
<dbReference type="EMBL" id="BJHV01000001">
    <property type="protein sequence ID" value="GDY41372.1"/>
    <property type="molecule type" value="Genomic_DNA"/>
</dbReference>
<gene>
    <name evidence="10" type="primary">ugpE</name>
    <name evidence="10" type="ORF">SANT12839_022540</name>
</gene>
<feature type="transmembrane region" description="Helical" evidence="7">
    <location>
        <begin position="126"/>
        <end position="151"/>
    </location>
</feature>
<dbReference type="PANTHER" id="PTHR43744:SF12">
    <property type="entry name" value="ABC TRANSPORTER PERMEASE PROTEIN MG189-RELATED"/>
    <property type="match status" value="1"/>
</dbReference>
<keyword evidence="4 7" id="KW-0812">Transmembrane</keyword>
<feature type="domain" description="ABC transmembrane type-1" evidence="9">
    <location>
        <begin position="91"/>
        <end position="280"/>
    </location>
</feature>
<evidence type="ECO:0000313" key="11">
    <source>
        <dbReference type="Proteomes" id="UP000299290"/>
    </source>
</evidence>
<name>A0A4D4JZV0_9ACTN</name>
<dbReference type="SUPFAM" id="SSF161098">
    <property type="entry name" value="MetI-like"/>
    <property type="match status" value="1"/>
</dbReference>
<feature type="transmembrane region" description="Helical" evidence="7">
    <location>
        <begin position="213"/>
        <end position="234"/>
    </location>
</feature>
<feature type="transmembrane region" description="Helical" evidence="7">
    <location>
        <begin position="262"/>
        <end position="280"/>
    </location>
</feature>